<feature type="compositionally biased region" description="Basic and acidic residues" evidence="1">
    <location>
        <begin position="474"/>
        <end position="492"/>
    </location>
</feature>
<feature type="compositionally biased region" description="Basic and acidic residues" evidence="1">
    <location>
        <begin position="7"/>
        <end position="19"/>
    </location>
</feature>
<evidence type="ECO:0000313" key="3">
    <source>
        <dbReference type="Proteomes" id="UP000655420"/>
    </source>
</evidence>
<feature type="region of interest" description="Disordered" evidence="1">
    <location>
        <begin position="454"/>
        <end position="492"/>
    </location>
</feature>
<dbReference type="Proteomes" id="UP000655420">
    <property type="component" value="Unassembled WGS sequence"/>
</dbReference>
<proteinExistence type="predicted"/>
<comment type="caution">
    <text evidence="2">The sequence shown here is derived from an EMBL/GenBank/DDBJ whole genome shotgun (WGS) entry which is preliminary data.</text>
</comment>
<feature type="region of interest" description="Disordered" evidence="1">
    <location>
        <begin position="1"/>
        <end position="36"/>
    </location>
</feature>
<dbReference type="GO" id="GO:0000271">
    <property type="term" value="P:polysaccharide biosynthetic process"/>
    <property type="evidence" value="ECO:0007669"/>
    <property type="project" value="InterPro"/>
</dbReference>
<dbReference type="Pfam" id="PF05159">
    <property type="entry name" value="Capsule_synth"/>
    <property type="match status" value="1"/>
</dbReference>
<gene>
    <name evidence="2" type="ORF">H0I76_12375</name>
</gene>
<sequence length="492" mass="54945">MNQLHPLDSRSQRVRKVPDPDGALAGTPSLQAGPGSAREQTVLMLQGPASGFWSVLGSTFTAAGMRLIHVNLALGDWLFWRAGGKRLNYRGRLEDWEHWLEALVEREGVTDILYFGDRLPYHQAAQRIALRREGLRVWAVENGYLRPNWITLEPFAMGRHSRFTRDPETLRYLAAEAAEKHPEAPSRKPAFGHPFAVEAFCEVTFNLAQVFGRVAFPRYFSDKAVWPVVEYLGWLPRIWNSRKVRRHARRVERDFVAGKTPSVLVALQLETDYQIRASSDYTSQREMLEEVITSFARSAPGDMRLVIKVHPFDPGLINWGKVAARIASRAGVAGRVATIRGGNLTAMTQAAHGVITTNSTSGVLALSVGCPVRVMGDAVYDIEGLTHRGPLDQFWTAPQRPDPELFDAWSRAAAAWIQMRGSLFDPRGQRAAAREIVERVRNHRHYWQTWRDPAAAGASTPCAPAAVTAPSGRDAARERRPRAKAEKTIATH</sequence>
<dbReference type="AlphaFoldDB" id="A0A8J7M7F8"/>
<accession>A0A8J7M7F8</accession>
<evidence type="ECO:0000313" key="2">
    <source>
        <dbReference type="EMBL" id="MBK0399986.1"/>
    </source>
</evidence>
<dbReference type="InterPro" id="IPR007833">
    <property type="entry name" value="Capsule_polysaccharide_synth"/>
</dbReference>
<dbReference type="RefSeq" id="WP_200610252.1">
    <property type="nucleotide sequence ID" value="NZ_JAEHHL010000007.1"/>
</dbReference>
<protein>
    <submittedName>
        <fullName evidence="2">Capsular biosynthesis protein</fullName>
    </submittedName>
</protein>
<name>A0A8J7M7F8_9RHOB</name>
<organism evidence="2 3">
    <name type="scientific">Thermohalobaculum xanthum</name>
    <dbReference type="NCBI Taxonomy" id="2753746"/>
    <lineage>
        <taxon>Bacteria</taxon>
        <taxon>Pseudomonadati</taxon>
        <taxon>Pseudomonadota</taxon>
        <taxon>Alphaproteobacteria</taxon>
        <taxon>Rhodobacterales</taxon>
        <taxon>Paracoccaceae</taxon>
        <taxon>Thermohalobaculum</taxon>
    </lineage>
</organism>
<reference evidence="2" key="1">
    <citation type="submission" date="2020-12" db="EMBL/GenBank/DDBJ databases">
        <title>Bacterial taxonomy.</title>
        <authorList>
            <person name="Pan X."/>
        </authorList>
    </citation>
    <scope>NUCLEOTIDE SEQUENCE</scope>
    <source>
        <strain evidence="2">M0105</strain>
    </source>
</reference>
<dbReference type="CDD" id="cd16441">
    <property type="entry name" value="beta_Kdo_transferase_KpsS"/>
    <property type="match status" value="1"/>
</dbReference>
<keyword evidence="3" id="KW-1185">Reference proteome</keyword>
<dbReference type="EMBL" id="JAEHHL010000007">
    <property type="protein sequence ID" value="MBK0399986.1"/>
    <property type="molecule type" value="Genomic_DNA"/>
</dbReference>
<feature type="compositionally biased region" description="Low complexity" evidence="1">
    <location>
        <begin position="454"/>
        <end position="466"/>
    </location>
</feature>
<dbReference type="GO" id="GO:0015774">
    <property type="term" value="P:polysaccharide transport"/>
    <property type="evidence" value="ECO:0007669"/>
    <property type="project" value="InterPro"/>
</dbReference>
<evidence type="ECO:0000256" key="1">
    <source>
        <dbReference type="SAM" id="MobiDB-lite"/>
    </source>
</evidence>